<feature type="non-terminal residue" evidence="6">
    <location>
        <position position="150"/>
    </location>
</feature>
<evidence type="ECO:0000256" key="2">
    <source>
        <dbReference type="ARBA" id="ARBA00022771"/>
    </source>
</evidence>
<protein>
    <recommendedName>
        <fullName evidence="5">RING-type domain-containing protein</fullName>
    </recommendedName>
</protein>
<dbReference type="EMBL" id="AUSU01006057">
    <property type="protein sequence ID" value="EPS62564.1"/>
    <property type="molecule type" value="Genomic_DNA"/>
</dbReference>
<dbReference type="GO" id="GO:0061630">
    <property type="term" value="F:ubiquitin protein ligase activity"/>
    <property type="evidence" value="ECO:0007669"/>
    <property type="project" value="TreeGrafter"/>
</dbReference>
<evidence type="ECO:0000313" key="7">
    <source>
        <dbReference type="Proteomes" id="UP000015453"/>
    </source>
</evidence>
<comment type="caution">
    <text evidence="6">The sequence shown here is derived from an EMBL/GenBank/DDBJ whole genome shotgun (WGS) entry which is preliminary data.</text>
</comment>
<dbReference type="GO" id="GO:0016567">
    <property type="term" value="P:protein ubiquitination"/>
    <property type="evidence" value="ECO:0007669"/>
    <property type="project" value="TreeGrafter"/>
</dbReference>
<dbReference type="PROSITE" id="PS50089">
    <property type="entry name" value="ZF_RING_2"/>
    <property type="match status" value="1"/>
</dbReference>
<reference evidence="6 7" key="1">
    <citation type="journal article" date="2013" name="BMC Genomics">
        <title>The miniature genome of a carnivorous plant Genlisea aurea contains a low number of genes and short non-coding sequences.</title>
        <authorList>
            <person name="Leushkin E.V."/>
            <person name="Sutormin R.A."/>
            <person name="Nabieva E.R."/>
            <person name="Penin A.A."/>
            <person name="Kondrashov A.S."/>
            <person name="Logacheva M.D."/>
        </authorList>
    </citation>
    <scope>NUCLEOTIDE SEQUENCE [LARGE SCALE GENOMIC DNA]</scope>
</reference>
<accession>S8C701</accession>
<keyword evidence="1" id="KW-0479">Metal-binding</keyword>
<dbReference type="GO" id="GO:0008270">
    <property type="term" value="F:zinc ion binding"/>
    <property type="evidence" value="ECO:0007669"/>
    <property type="project" value="UniProtKB-KW"/>
</dbReference>
<evidence type="ECO:0000256" key="4">
    <source>
        <dbReference type="PROSITE-ProRule" id="PRU00175"/>
    </source>
</evidence>
<keyword evidence="7" id="KW-1185">Reference proteome</keyword>
<proteinExistence type="predicted"/>
<dbReference type="SMART" id="SM00184">
    <property type="entry name" value="RING"/>
    <property type="match status" value="1"/>
</dbReference>
<keyword evidence="2 4" id="KW-0863">Zinc-finger</keyword>
<organism evidence="6 7">
    <name type="scientific">Genlisea aurea</name>
    <dbReference type="NCBI Taxonomy" id="192259"/>
    <lineage>
        <taxon>Eukaryota</taxon>
        <taxon>Viridiplantae</taxon>
        <taxon>Streptophyta</taxon>
        <taxon>Embryophyta</taxon>
        <taxon>Tracheophyta</taxon>
        <taxon>Spermatophyta</taxon>
        <taxon>Magnoliopsida</taxon>
        <taxon>eudicotyledons</taxon>
        <taxon>Gunneridae</taxon>
        <taxon>Pentapetalae</taxon>
        <taxon>asterids</taxon>
        <taxon>lamiids</taxon>
        <taxon>Lamiales</taxon>
        <taxon>Lentibulariaceae</taxon>
        <taxon>Genlisea</taxon>
    </lineage>
</organism>
<dbReference type="AlphaFoldDB" id="S8C701"/>
<dbReference type="PANTHER" id="PTHR45969:SF5">
    <property type="entry name" value="E3 UBIQUITIN-PROTEIN LIGASE RHA2A"/>
    <property type="match status" value="1"/>
</dbReference>
<sequence>MGLQSQLSDVSSESVIVLIALFMAKSMCYLRSRVLALEAADSRYDVVGSGIAGLLVLCDQLNLNRILSSPFAADAGTETADCAVCLNRLGEGDDDLVRRLACSHVFHKVCFDSWLHELNFTCPLCRAPLYPDENAEEDRRRVTADLLTWF</sequence>
<dbReference type="Gene3D" id="3.30.40.10">
    <property type="entry name" value="Zinc/RING finger domain, C3HC4 (zinc finger)"/>
    <property type="match status" value="1"/>
</dbReference>
<name>S8C701_9LAMI</name>
<dbReference type="InterPro" id="IPR001841">
    <property type="entry name" value="Znf_RING"/>
</dbReference>
<evidence type="ECO:0000256" key="3">
    <source>
        <dbReference type="ARBA" id="ARBA00022833"/>
    </source>
</evidence>
<gene>
    <name evidence="6" type="ORF">M569_12227</name>
</gene>
<dbReference type="PANTHER" id="PTHR45969">
    <property type="entry name" value="RING ZINC FINGER PROTEIN-RELATED"/>
    <property type="match status" value="1"/>
</dbReference>
<evidence type="ECO:0000256" key="1">
    <source>
        <dbReference type="ARBA" id="ARBA00022723"/>
    </source>
</evidence>
<evidence type="ECO:0000259" key="5">
    <source>
        <dbReference type="PROSITE" id="PS50089"/>
    </source>
</evidence>
<feature type="domain" description="RING-type" evidence="5">
    <location>
        <begin position="82"/>
        <end position="126"/>
    </location>
</feature>
<dbReference type="Pfam" id="PF13639">
    <property type="entry name" value="zf-RING_2"/>
    <property type="match status" value="1"/>
</dbReference>
<dbReference type="OrthoDB" id="8062037at2759"/>
<dbReference type="InterPro" id="IPR013083">
    <property type="entry name" value="Znf_RING/FYVE/PHD"/>
</dbReference>
<keyword evidence="3" id="KW-0862">Zinc</keyword>
<dbReference type="SUPFAM" id="SSF57850">
    <property type="entry name" value="RING/U-box"/>
    <property type="match status" value="1"/>
</dbReference>
<dbReference type="Proteomes" id="UP000015453">
    <property type="component" value="Unassembled WGS sequence"/>
</dbReference>
<evidence type="ECO:0000313" key="6">
    <source>
        <dbReference type="EMBL" id="EPS62564.1"/>
    </source>
</evidence>